<feature type="region of interest" description="Disordered" evidence="4">
    <location>
        <begin position="1"/>
        <end position="107"/>
    </location>
</feature>
<dbReference type="InterPro" id="IPR007336">
    <property type="entry name" value="YihI"/>
</dbReference>
<protein>
    <recommendedName>
        <fullName evidence="3">Der GTPase-activating protein YihI</fullName>
    </recommendedName>
</protein>
<gene>
    <name evidence="3 5" type="primary">yihI</name>
    <name evidence="5" type="ORF">ABU178_00050</name>
</gene>
<evidence type="ECO:0000313" key="5">
    <source>
        <dbReference type="EMBL" id="MFH8132580.1"/>
    </source>
</evidence>
<feature type="compositionally biased region" description="Acidic residues" evidence="4">
    <location>
        <begin position="149"/>
        <end position="160"/>
    </location>
</feature>
<feature type="region of interest" description="Disordered" evidence="4">
    <location>
        <begin position="149"/>
        <end position="169"/>
    </location>
</feature>
<keyword evidence="2 3" id="KW-0690">Ribosome biogenesis</keyword>
<dbReference type="EMBL" id="JBGFSN010000001">
    <property type="protein sequence ID" value="MFH8132580.1"/>
    <property type="molecule type" value="Genomic_DNA"/>
</dbReference>
<keyword evidence="1 3" id="KW-0343">GTPase activation</keyword>
<dbReference type="Proteomes" id="UP001611251">
    <property type="component" value="Unassembled WGS sequence"/>
</dbReference>
<keyword evidence="6" id="KW-1185">Reference proteome</keyword>
<evidence type="ECO:0000256" key="4">
    <source>
        <dbReference type="SAM" id="MobiDB-lite"/>
    </source>
</evidence>
<evidence type="ECO:0000256" key="3">
    <source>
        <dbReference type="HAMAP-Rule" id="MF_01058"/>
    </source>
</evidence>
<evidence type="ECO:0000313" key="6">
    <source>
        <dbReference type="Proteomes" id="UP001611251"/>
    </source>
</evidence>
<dbReference type="Pfam" id="PF04220">
    <property type="entry name" value="YihI"/>
    <property type="match status" value="1"/>
</dbReference>
<proteinExistence type="inferred from homology"/>
<evidence type="ECO:0000256" key="2">
    <source>
        <dbReference type="ARBA" id="ARBA00022517"/>
    </source>
</evidence>
<evidence type="ECO:0000256" key="1">
    <source>
        <dbReference type="ARBA" id="ARBA00022468"/>
    </source>
</evidence>
<comment type="caution">
    <text evidence="5">The sequence shown here is derived from an EMBL/GenBank/DDBJ whole genome shotgun (WGS) entry which is preliminary data.</text>
</comment>
<reference evidence="5 6" key="1">
    <citation type="submission" date="2024-08" db="EMBL/GenBank/DDBJ databases">
        <title>Pantoea ronii - a newly identified human opportunistic pathogen.</title>
        <authorList>
            <person name="Keidar-Friedman D."/>
            <person name="Sorek N."/>
            <person name="Leshin-Carmel D."/>
            <person name="Tsur A."/>
            <person name="Amsalem M."/>
            <person name="Tolkach D."/>
            <person name="Brosh-Nissimov T."/>
        </authorList>
    </citation>
    <scope>NUCLEOTIDE SEQUENCE [LARGE SCALE GENOMIC DNA]</scope>
    <source>
        <strain evidence="5 6">AA23256</strain>
    </source>
</reference>
<feature type="compositionally biased region" description="Basic residues" evidence="4">
    <location>
        <begin position="8"/>
        <end position="17"/>
    </location>
</feature>
<feature type="compositionally biased region" description="Basic and acidic residues" evidence="4">
    <location>
        <begin position="18"/>
        <end position="29"/>
    </location>
</feature>
<accession>A0ABW7PRM8</accession>
<comment type="similarity">
    <text evidence="3">Belongs to the YihI family.</text>
</comment>
<dbReference type="HAMAP" id="MF_01058">
    <property type="entry name" value="GAP_YihI"/>
    <property type="match status" value="1"/>
</dbReference>
<comment type="function">
    <text evidence="3">A GTPase-activating protein (GAP) that modifies Der/EngA GTPase function. May play a role in ribosome biogenesis.</text>
</comment>
<dbReference type="RefSeq" id="WP_397210753.1">
    <property type="nucleotide sequence ID" value="NZ_JBGFSN010000001.1"/>
</dbReference>
<sequence length="169" mass="18894">MKQPARAARGKPAAKRKSREDLNIEARDRKREKKHRGHASGSRAHPEAQSQNKQGGAKAKDPRIGSKKPIPLLAEGQTVKKPAAEPVAKPKKARMTPAEELEKLENDQRLDALLDRLENGETLPAEEQAWLDETLDRIDVLMEELGIELDDDADDEQAEEDMLRLLKGN</sequence>
<comment type="subunit">
    <text evidence="3">Interacts with Der.</text>
</comment>
<dbReference type="NCBIfam" id="NF003560">
    <property type="entry name" value="PRK05244.1-1"/>
    <property type="match status" value="1"/>
</dbReference>
<name>A0ABW7PRM8_9GAMM</name>
<organism evidence="5 6">
    <name type="scientific">Pantoea osteomyelitidis</name>
    <dbReference type="NCBI Taxonomy" id="3230026"/>
    <lineage>
        <taxon>Bacteria</taxon>
        <taxon>Pseudomonadati</taxon>
        <taxon>Pseudomonadota</taxon>
        <taxon>Gammaproteobacteria</taxon>
        <taxon>Enterobacterales</taxon>
        <taxon>Erwiniaceae</taxon>
        <taxon>Pantoea</taxon>
    </lineage>
</organism>